<dbReference type="InterPro" id="IPR051383">
    <property type="entry name" value="COX19"/>
</dbReference>
<evidence type="ECO:0000256" key="1">
    <source>
        <dbReference type="ARBA" id="ARBA00004496"/>
    </source>
</evidence>
<keyword evidence="6" id="KW-1185">Reference proteome</keyword>
<comment type="similarity">
    <text evidence="4">Belongs to the COX19 family.</text>
</comment>
<dbReference type="Proteomes" id="UP000198406">
    <property type="component" value="Unassembled WGS sequence"/>
</dbReference>
<gene>
    <name evidence="5" type="ORF">FisN_24Hh159</name>
</gene>
<protein>
    <recommendedName>
        <fullName evidence="7">CHCH domain-containing protein</fullName>
    </recommendedName>
</protein>
<reference evidence="5 6" key="1">
    <citation type="journal article" date="2015" name="Plant Cell">
        <title>Oil accumulation by the oleaginous diatom Fistulifera solaris as revealed by the genome and transcriptome.</title>
        <authorList>
            <person name="Tanaka T."/>
            <person name="Maeda Y."/>
            <person name="Veluchamy A."/>
            <person name="Tanaka M."/>
            <person name="Abida H."/>
            <person name="Marechal E."/>
            <person name="Bowler C."/>
            <person name="Muto M."/>
            <person name="Sunaga Y."/>
            <person name="Tanaka M."/>
            <person name="Yoshino T."/>
            <person name="Taniguchi T."/>
            <person name="Fukuda Y."/>
            <person name="Nemoto M."/>
            <person name="Matsumoto M."/>
            <person name="Wong P.S."/>
            <person name="Aburatani S."/>
            <person name="Fujibuchi W."/>
        </authorList>
    </citation>
    <scope>NUCLEOTIDE SEQUENCE [LARGE SCALE GENOMIC DNA]</scope>
    <source>
        <strain evidence="5 6">JPCC DA0580</strain>
    </source>
</reference>
<dbReference type="OrthoDB" id="268594at2759"/>
<comment type="caution">
    <text evidence="5">The sequence shown here is derived from an EMBL/GenBank/DDBJ whole genome shotgun (WGS) entry which is preliminary data.</text>
</comment>
<keyword evidence="2" id="KW-0963">Cytoplasm</keyword>
<evidence type="ECO:0000313" key="5">
    <source>
        <dbReference type="EMBL" id="GAX17774.1"/>
    </source>
</evidence>
<evidence type="ECO:0000256" key="4">
    <source>
        <dbReference type="ARBA" id="ARBA00038223"/>
    </source>
</evidence>
<dbReference type="PROSITE" id="PS51808">
    <property type="entry name" value="CHCH"/>
    <property type="match status" value="1"/>
</dbReference>
<comment type="subcellular location">
    <subcellularLocation>
        <location evidence="1">Cytoplasm</location>
    </subcellularLocation>
</comment>
<dbReference type="GO" id="GO:0005758">
    <property type="term" value="C:mitochondrial intermembrane space"/>
    <property type="evidence" value="ECO:0007669"/>
    <property type="project" value="TreeGrafter"/>
</dbReference>
<evidence type="ECO:0000256" key="2">
    <source>
        <dbReference type="ARBA" id="ARBA00022490"/>
    </source>
</evidence>
<accession>A0A1Z5JUQ3</accession>
<keyword evidence="3" id="KW-1015">Disulfide bond</keyword>
<proteinExistence type="inferred from homology"/>
<dbReference type="GO" id="GO:0033617">
    <property type="term" value="P:mitochondrial respiratory chain complex IV assembly"/>
    <property type="evidence" value="ECO:0007669"/>
    <property type="project" value="TreeGrafter"/>
</dbReference>
<dbReference type="PANTHER" id="PTHR21107">
    <property type="entry name" value="CYTOCHROME C OXIDASE ASSEMBLY PROTEIN COX19"/>
    <property type="match status" value="1"/>
</dbReference>
<evidence type="ECO:0000256" key="3">
    <source>
        <dbReference type="ARBA" id="ARBA00023157"/>
    </source>
</evidence>
<evidence type="ECO:0000313" key="6">
    <source>
        <dbReference type="Proteomes" id="UP000198406"/>
    </source>
</evidence>
<dbReference type="AlphaFoldDB" id="A0A1Z5JUQ3"/>
<name>A0A1Z5JUQ3_FISSO</name>
<dbReference type="PANTHER" id="PTHR21107:SF2">
    <property type="entry name" value="CYTOCHROME C OXIDASE ASSEMBLY PROTEIN COX19"/>
    <property type="match status" value="1"/>
</dbReference>
<sequence length="122" mass="14421">MSSISMGSGKQVVRPPQRGIFPLDHEASCQSKMEDYLLCLKKEKDVHHKCRDLSRDYLQCRMDHQLMARENLDDLGFSPDKQVQGAREYDLRKEKEGFVAGKHIDKESKWWWQRPWGKGWEN</sequence>
<dbReference type="EMBL" id="BDSP01000122">
    <property type="protein sequence ID" value="GAX17774.1"/>
    <property type="molecule type" value="Genomic_DNA"/>
</dbReference>
<dbReference type="InParanoid" id="A0A1Z5JUQ3"/>
<organism evidence="5 6">
    <name type="scientific">Fistulifera solaris</name>
    <name type="common">Oleaginous diatom</name>
    <dbReference type="NCBI Taxonomy" id="1519565"/>
    <lineage>
        <taxon>Eukaryota</taxon>
        <taxon>Sar</taxon>
        <taxon>Stramenopiles</taxon>
        <taxon>Ochrophyta</taxon>
        <taxon>Bacillariophyta</taxon>
        <taxon>Bacillariophyceae</taxon>
        <taxon>Bacillariophycidae</taxon>
        <taxon>Naviculales</taxon>
        <taxon>Naviculaceae</taxon>
        <taxon>Fistulifera</taxon>
    </lineage>
</organism>
<evidence type="ECO:0008006" key="7">
    <source>
        <dbReference type="Google" id="ProtNLM"/>
    </source>
</evidence>